<gene>
    <name evidence="2" type="ORF">GCM10007216_01370</name>
</gene>
<evidence type="ECO:0000313" key="3">
    <source>
        <dbReference type="Proteomes" id="UP000619534"/>
    </source>
</evidence>
<keyword evidence="3" id="KW-1185">Reference proteome</keyword>
<comment type="caution">
    <text evidence="2">The sequence shown here is derived from an EMBL/GenBank/DDBJ whole genome shotgun (WGS) entry which is preliminary data.</text>
</comment>
<dbReference type="Gene3D" id="1.20.210.10">
    <property type="entry name" value="Cytochrome c oxidase-like, subunit I domain"/>
    <property type="match status" value="1"/>
</dbReference>
<feature type="transmembrane region" description="Helical" evidence="1">
    <location>
        <begin position="149"/>
        <end position="171"/>
    </location>
</feature>
<feature type="transmembrane region" description="Helical" evidence="1">
    <location>
        <begin position="20"/>
        <end position="41"/>
    </location>
</feature>
<proteinExistence type="predicted"/>
<protein>
    <submittedName>
        <fullName evidence="2">Membrane protein</fullName>
    </submittedName>
</protein>
<dbReference type="SUPFAM" id="SSF81442">
    <property type="entry name" value="Cytochrome c oxidase subunit I-like"/>
    <property type="match status" value="1"/>
</dbReference>
<feature type="transmembrane region" description="Helical" evidence="1">
    <location>
        <begin position="314"/>
        <end position="337"/>
    </location>
</feature>
<dbReference type="Proteomes" id="UP000619534">
    <property type="component" value="Unassembled WGS sequence"/>
</dbReference>
<organism evidence="2 3">
    <name type="scientific">Thalassobacillus devorans</name>
    <dbReference type="NCBI Taxonomy" id="279813"/>
    <lineage>
        <taxon>Bacteria</taxon>
        <taxon>Bacillati</taxon>
        <taxon>Bacillota</taxon>
        <taxon>Bacilli</taxon>
        <taxon>Bacillales</taxon>
        <taxon>Bacillaceae</taxon>
        <taxon>Thalassobacillus</taxon>
    </lineage>
</organism>
<feature type="transmembrane region" description="Helical" evidence="1">
    <location>
        <begin position="372"/>
        <end position="391"/>
    </location>
</feature>
<feature type="transmembrane region" description="Helical" evidence="1">
    <location>
        <begin position="191"/>
        <end position="208"/>
    </location>
</feature>
<feature type="transmembrane region" description="Helical" evidence="1">
    <location>
        <begin position="229"/>
        <end position="246"/>
    </location>
</feature>
<feature type="transmembrane region" description="Helical" evidence="1">
    <location>
        <begin position="61"/>
        <end position="86"/>
    </location>
</feature>
<evidence type="ECO:0000313" key="2">
    <source>
        <dbReference type="EMBL" id="GGC74469.1"/>
    </source>
</evidence>
<feature type="transmembrane region" description="Helical" evidence="1">
    <location>
        <begin position="397"/>
        <end position="418"/>
    </location>
</feature>
<feature type="transmembrane region" description="Helical" evidence="1">
    <location>
        <begin position="118"/>
        <end position="142"/>
    </location>
</feature>
<name>A0ABQ1NEE2_9BACI</name>
<feature type="transmembrane region" description="Helical" evidence="1">
    <location>
        <begin position="252"/>
        <end position="273"/>
    </location>
</feature>
<keyword evidence="1" id="KW-0812">Transmembrane</keyword>
<evidence type="ECO:0000256" key="1">
    <source>
        <dbReference type="SAM" id="Phobius"/>
    </source>
</evidence>
<dbReference type="EMBL" id="BMCJ01000001">
    <property type="protein sequence ID" value="GGC74469.1"/>
    <property type="molecule type" value="Genomic_DNA"/>
</dbReference>
<reference evidence="3" key="1">
    <citation type="journal article" date="2019" name="Int. J. Syst. Evol. Microbiol.">
        <title>The Global Catalogue of Microorganisms (GCM) 10K type strain sequencing project: providing services to taxonomists for standard genome sequencing and annotation.</title>
        <authorList>
            <consortium name="The Broad Institute Genomics Platform"/>
            <consortium name="The Broad Institute Genome Sequencing Center for Infectious Disease"/>
            <person name="Wu L."/>
            <person name="Ma J."/>
        </authorList>
    </citation>
    <scope>NUCLEOTIDE SEQUENCE [LARGE SCALE GENOMIC DNA]</scope>
    <source>
        <strain evidence="3">CCM 7282</strain>
    </source>
</reference>
<sequence>MNDMITQMQTQIKTETNIKLPLAFILFGLVSFALAQSLLWINTSALSSGVFRMPDLWMAAHFLLLGWAVMVVMGAMYQLVPVAFLTPIWNEKFGFLQFFITAIGVAGLSITLSVKPGVAIFAGVLTVIGILMFLFQIAMTLLKQEKVNVMTWFVGSALVFFLLTIVAGLTLTWNLAFGTISNYDAFFKSHLVFGLTGWFTLLIFGFSYKMVPMFSLSHGFSMKWAKPAFMMYISGLIVLIVAVWIGTVPLNIIGWGLLWLGFTGYALDMKEIITKRIKKKLDQPFIFSLAAIGFGWLLHTTALLLAVLQVNDAAIWSWLVYLYIMMWIVFSIMGYLYKIVPFLWWTHKYSGSVGKKDVPTLKAMIQEKWGTILFTAMTFGVMVLAVTSMMGLPVLAFTAQGILTAASALYVISIARVLTR</sequence>
<keyword evidence="1" id="KW-0472">Membrane</keyword>
<keyword evidence="1" id="KW-1133">Transmembrane helix</keyword>
<feature type="transmembrane region" description="Helical" evidence="1">
    <location>
        <begin position="285"/>
        <end position="308"/>
    </location>
</feature>
<dbReference type="InterPro" id="IPR036927">
    <property type="entry name" value="Cyt_c_oxase-like_su1_sf"/>
</dbReference>
<feature type="transmembrane region" description="Helical" evidence="1">
    <location>
        <begin position="93"/>
        <end position="112"/>
    </location>
</feature>
<accession>A0ABQ1NEE2</accession>